<accession>A0A4Y2T886</accession>
<proteinExistence type="predicted"/>
<evidence type="ECO:0000313" key="2">
    <source>
        <dbReference type="EMBL" id="GBN96408.1"/>
    </source>
</evidence>
<dbReference type="Proteomes" id="UP000499080">
    <property type="component" value="Unassembled WGS sequence"/>
</dbReference>
<dbReference type="EMBL" id="BGPR01026576">
    <property type="protein sequence ID" value="GBN96408.1"/>
    <property type="molecule type" value="Genomic_DNA"/>
</dbReference>
<keyword evidence="1" id="KW-0472">Membrane</keyword>
<evidence type="ECO:0000313" key="3">
    <source>
        <dbReference type="EMBL" id="GBN96411.1"/>
    </source>
</evidence>
<gene>
    <name evidence="2" type="ORF">AVEN_111217_1</name>
    <name evidence="3" type="ORF">AVEN_216179_1</name>
</gene>
<comment type="caution">
    <text evidence="3">The sequence shown here is derived from an EMBL/GenBank/DDBJ whole genome shotgun (WGS) entry which is preliminary data.</text>
</comment>
<reference evidence="3 4" key="1">
    <citation type="journal article" date="2019" name="Sci. Rep.">
        <title>Orb-weaving spider Araneus ventricosus genome elucidates the spidroin gene catalogue.</title>
        <authorList>
            <person name="Kono N."/>
            <person name="Nakamura H."/>
            <person name="Ohtoshi R."/>
            <person name="Moran D.A.P."/>
            <person name="Shinohara A."/>
            <person name="Yoshida Y."/>
            <person name="Fujiwara M."/>
            <person name="Mori M."/>
            <person name="Tomita M."/>
            <person name="Arakawa K."/>
        </authorList>
    </citation>
    <scope>NUCLEOTIDE SEQUENCE [LARGE SCALE GENOMIC DNA]</scope>
</reference>
<protein>
    <submittedName>
        <fullName evidence="3">Uncharacterized protein</fullName>
    </submittedName>
</protein>
<evidence type="ECO:0000313" key="4">
    <source>
        <dbReference type="Proteomes" id="UP000499080"/>
    </source>
</evidence>
<organism evidence="3 4">
    <name type="scientific">Araneus ventricosus</name>
    <name type="common">Orbweaver spider</name>
    <name type="synonym">Epeira ventricosa</name>
    <dbReference type="NCBI Taxonomy" id="182803"/>
    <lineage>
        <taxon>Eukaryota</taxon>
        <taxon>Metazoa</taxon>
        <taxon>Ecdysozoa</taxon>
        <taxon>Arthropoda</taxon>
        <taxon>Chelicerata</taxon>
        <taxon>Arachnida</taxon>
        <taxon>Araneae</taxon>
        <taxon>Araneomorphae</taxon>
        <taxon>Entelegynae</taxon>
        <taxon>Araneoidea</taxon>
        <taxon>Araneidae</taxon>
        <taxon>Araneus</taxon>
    </lineage>
</organism>
<keyword evidence="4" id="KW-1185">Reference proteome</keyword>
<feature type="transmembrane region" description="Helical" evidence="1">
    <location>
        <begin position="15"/>
        <end position="37"/>
    </location>
</feature>
<sequence length="105" mass="12197">MWQNNPFVVGVARHMFGPLVPVLSASHVIRTAIFCLYGRRRTSYVRPSLARTVGVARHTFDHLVPYGRRRTSYVRPSRVLCTSYVRPSRAVSHVMRRREKLHPLK</sequence>
<evidence type="ECO:0000256" key="1">
    <source>
        <dbReference type="SAM" id="Phobius"/>
    </source>
</evidence>
<dbReference type="AlphaFoldDB" id="A0A4Y2T886"/>
<dbReference type="EMBL" id="BGPR01026577">
    <property type="protein sequence ID" value="GBN96411.1"/>
    <property type="molecule type" value="Genomic_DNA"/>
</dbReference>
<name>A0A4Y2T886_ARAVE</name>
<keyword evidence="1" id="KW-0812">Transmembrane</keyword>
<keyword evidence="1" id="KW-1133">Transmembrane helix</keyword>